<reference evidence="4" key="1">
    <citation type="submission" date="2019-10" db="EMBL/GenBank/DDBJ databases">
        <title>Lacipirellula parvula gen. nov., sp. nov., representing a lineage of planctomycetes widespread in freshwater anoxic habitats, and description of the family Lacipirellulaceae.</title>
        <authorList>
            <person name="Dedysh S.N."/>
            <person name="Kulichevskaya I.S."/>
            <person name="Beletsky A.V."/>
            <person name="Rakitin A.L."/>
            <person name="Mardanov A.V."/>
            <person name="Ivanova A.A."/>
            <person name="Saltykova V.X."/>
            <person name="Rijpstra W.I.C."/>
            <person name="Sinninghe Damste J.S."/>
            <person name="Ravin N.V."/>
        </authorList>
    </citation>
    <scope>NUCLEOTIDE SEQUENCE [LARGE SCALE GENOMIC DNA]</scope>
    <source>
        <strain evidence="4">PX69</strain>
    </source>
</reference>
<sequence length="98" mass="10572">MTTSSSDGEEGLGELLAMYASEMPARIESIRKAVATNNREQLKRLFHQLVGSAGSYGFDSLSVEARKVELALGANASIDDLLSDIDAVLRLCERVIAK</sequence>
<evidence type="ECO:0000256" key="1">
    <source>
        <dbReference type="PROSITE-ProRule" id="PRU00110"/>
    </source>
</evidence>
<dbReference type="SUPFAM" id="SSF47226">
    <property type="entry name" value="Histidine-containing phosphotransfer domain, HPT domain"/>
    <property type="match status" value="1"/>
</dbReference>
<evidence type="ECO:0000313" key="4">
    <source>
        <dbReference type="Proteomes" id="UP000326837"/>
    </source>
</evidence>
<dbReference type="Gene3D" id="1.20.120.160">
    <property type="entry name" value="HPT domain"/>
    <property type="match status" value="1"/>
</dbReference>
<keyword evidence="4" id="KW-1185">Reference proteome</keyword>
<dbReference type="RefSeq" id="WP_152100640.1">
    <property type="nucleotide sequence ID" value="NZ_AP021861.1"/>
</dbReference>
<dbReference type="CDD" id="cd00088">
    <property type="entry name" value="HPT"/>
    <property type="match status" value="1"/>
</dbReference>
<dbReference type="GO" id="GO:0004672">
    <property type="term" value="F:protein kinase activity"/>
    <property type="evidence" value="ECO:0007669"/>
    <property type="project" value="UniProtKB-ARBA"/>
</dbReference>
<dbReference type="KEGG" id="lpav:PLANPX_4826"/>
<dbReference type="InterPro" id="IPR008207">
    <property type="entry name" value="Sig_transdc_His_kin_Hpt_dom"/>
</dbReference>
<dbReference type="AlphaFoldDB" id="A0A5K7XEC5"/>
<feature type="domain" description="HPt" evidence="2">
    <location>
        <begin position="8"/>
        <end position="98"/>
    </location>
</feature>
<feature type="modified residue" description="Phosphohistidine" evidence="1">
    <location>
        <position position="47"/>
    </location>
</feature>
<gene>
    <name evidence="3" type="ORF">PLANPX_4826</name>
</gene>
<keyword evidence="1" id="KW-0597">Phosphoprotein</keyword>
<dbReference type="InterPro" id="IPR036641">
    <property type="entry name" value="HPT_dom_sf"/>
</dbReference>
<evidence type="ECO:0000259" key="2">
    <source>
        <dbReference type="PROSITE" id="PS50894"/>
    </source>
</evidence>
<dbReference type="Proteomes" id="UP000326837">
    <property type="component" value="Chromosome"/>
</dbReference>
<protein>
    <recommendedName>
        <fullName evidence="2">HPt domain-containing protein</fullName>
    </recommendedName>
</protein>
<organism evidence="3 4">
    <name type="scientific">Lacipirellula parvula</name>
    <dbReference type="NCBI Taxonomy" id="2650471"/>
    <lineage>
        <taxon>Bacteria</taxon>
        <taxon>Pseudomonadati</taxon>
        <taxon>Planctomycetota</taxon>
        <taxon>Planctomycetia</taxon>
        <taxon>Pirellulales</taxon>
        <taxon>Lacipirellulaceae</taxon>
        <taxon>Lacipirellula</taxon>
    </lineage>
</organism>
<proteinExistence type="predicted"/>
<name>A0A5K7XEC5_9BACT</name>
<evidence type="ECO:0000313" key="3">
    <source>
        <dbReference type="EMBL" id="BBO35214.1"/>
    </source>
</evidence>
<dbReference type="EMBL" id="AP021861">
    <property type="protein sequence ID" value="BBO35214.1"/>
    <property type="molecule type" value="Genomic_DNA"/>
</dbReference>
<dbReference type="Pfam" id="PF01627">
    <property type="entry name" value="Hpt"/>
    <property type="match status" value="1"/>
</dbReference>
<dbReference type="PROSITE" id="PS50894">
    <property type="entry name" value="HPT"/>
    <property type="match status" value="1"/>
</dbReference>
<accession>A0A5K7XEC5</accession>
<dbReference type="GO" id="GO:0000160">
    <property type="term" value="P:phosphorelay signal transduction system"/>
    <property type="evidence" value="ECO:0007669"/>
    <property type="project" value="InterPro"/>
</dbReference>